<accession>A0A562VFJ4</accession>
<dbReference type="AlphaFoldDB" id="A0A562VFJ4"/>
<evidence type="ECO:0000256" key="3">
    <source>
        <dbReference type="ARBA" id="ARBA00022989"/>
    </source>
</evidence>
<dbReference type="InterPro" id="IPR002781">
    <property type="entry name" value="TM_pro_TauE-like"/>
</dbReference>
<dbReference type="Proteomes" id="UP000319449">
    <property type="component" value="Unassembled WGS sequence"/>
</dbReference>
<feature type="transmembrane region" description="Helical" evidence="5">
    <location>
        <begin position="43"/>
        <end position="62"/>
    </location>
</feature>
<comment type="subcellular location">
    <subcellularLocation>
        <location evidence="5">Cell membrane</location>
        <topology evidence="5">Multi-pass membrane protein</topology>
    </subcellularLocation>
    <subcellularLocation>
        <location evidence="1">Membrane</location>
        <topology evidence="1">Multi-pass membrane protein</topology>
    </subcellularLocation>
</comment>
<dbReference type="RefSeq" id="WP_145024700.1">
    <property type="nucleotide sequence ID" value="NZ_VLLN01000025.1"/>
</dbReference>
<feature type="transmembrane region" description="Helical" evidence="5">
    <location>
        <begin position="12"/>
        <end position="37"/>
    </location>
</feature>
<keyword evidence="7" id="KW-1185">Reference proteome</keyword>
<dbReference type="PANTHER" id="PTHR43701:SF2">
    <property type="entry name" value="MEMBRANE TRANSPORTER PROTEIN YJNA-RELATED"/>
    <property type="match status" value="1"/>
</dbReference>
<protein>
    <recommendedName>
        <fullName evidence="5">Probable membrane transporter protein</fullName>
    </recommendedName>
</protein>
<gene>
    <name evidence="6" type="ORF">JN12_03258</name>
</gene>
<dbReference type="PANTHER" id="PTHR43701">
    <property type="entry name" value="MEMBRANE TRANSPORTER PROTEIN MJ0441-RELATED"/>
    <property type="match status" value="1"/>
</dbReference>
<dbReference type="InterPro" id="IPR051598">
    <property type="entry name" value="TSUP/Inactive_protease-like"/>
</dbReference>
<evidence type="ECO:0000256" key="5">
    <source>
        <dbReference type="RuleBase" id="RU363041"/>
    </source>
</evidence>
<evidence type="ECO:0000313" key="6">
    <source>
        <dbReference type="EMBL" id="TWJ16686.1"/>
    </source>
</evidence>
<name>A0A562VFJ4_9BACT</name>
<dbReference type="OrthoDB" id="532317at2"/>
<keyword evidence="3 5" id="KW-1133">Transmembrane helix</keyword>
<comment type="similarity">
    <text evidence="5">Belongs to the 4-toluene sulfonate uptake permease (TSUP) (TC 2.A.102) family.</text>
</comment>
<evidence type="ECO:0000256" key="2">
    <source>
        <dbReference type="ARBA" id="ARBA00022692"/>
    </source>
</evidence>
<evidence type="ECO:0000256" key="4">
    <source>
        <dbReference type="ARBA" id="ARBA00023136"/>
    </source>
</evidence>
<keyword evidence="2 5" id="KW-0812">Transmembrane</keyword>
<reference evidence="6 7" key="1">
    <citation type="submission" date="2019-07" db="EMBL/GenBank/DDBJ databases">
        <title>Genomic Encyclopedia of Archaeal and Bacterial Type Strains, Phase II (KMG-II): from individual species to whole genera.</title>
        <authorList>
            <person name="Goeker M."/>
        </authorList>
    </citation>
    <scope>NUCLEOTIDE SEQUENCE [LARGE SCALE GENOMIC DNA]</scope>
    <source>
        <strain evidence="6 7">ATCC BAA-1139</strain>
    </source>
</reference>
<keyword evidence="5" id="KW-1003">Cell membrane</keyword>
<organism evidence="6 7">
    <name type="scientific">Geobacter argillaceus</name>
    <dbReference type="NCBI Taxonomy" id="345631"/>
    <lineage>
        <taxon>Bacteria</taxon>
        <taxon>Pseudomonadati</taxon>
        <taxon>Thermodesulfobacteriota</taxon>
        <taxon>Desulfuromonadia</taxon>
        <taxon>Geobacterales</taxon>
        <taxon>Geobacteraceae</taxon>
        <taxon>Geobacter</taxon>
    </lineage>
</organism>
<comment type="caution">
    <text evidence="6">The sequence shown here is derived from an EMBL/GenBank/DDBJ whole genome shotgun (WGS) entry which is preliminary data.</text>
</comment>
<evidence type="ECO:0000256" key="1">
    <source>
        <dbReference type="ARBA" id="ARBA00004141"/>
    </source>
</evidence>
<dbReference type="Pfam" id="PF01925">
    <property type="entry name" value="TauE"/>
    <property type="match status" value="1"/>
</dbReference>
<feature type="transmembrane region" description="Helical" evidence="5">
    <location>
        <begin position="74"/>
        <end position="94"/>
    </location>
</feature>
<feature type="transmembrane region" description="Helical" evidence="5">
    <location>
        <begin position="100"/>
        <end position="118"/>
    </location>
</feature>
<sequence>MIHIAALMGLGIVAGLTSGLIGIGGGIIIVPVLVLFFGFSQQLAQGTTLALMVPPLGAFAAWTYYRQGYVDIKTAVLVCFGFLVGSVLGADFALRLPTEVLTRIFGAILVAVGLRMLFVG</sequence>
<keyword evidence="4 5" id="KW-0472">Membrane</keyword>
<dbReference type="GO" id="GO:0005886">
    <property type="term" value="C:plasma membrane"/>
    <property type="evidence" value="ECO:0007669"/>
    <property type="project" value="UniProtKB-SubCell"/>
</dbReference>
<evidence type="ECO:0000313" key="7">
    <source>
        <dbReference type="Proteomes" id="UP000319449"/>
    </source>
</evidence>
<dbReference type="EMBL" id="VLLN01000025">
    <property type="protein sequence ID" value="TWJ16686.1"/>
    <property type="molecule type" value="Genomic_DNA"/>
</dbReference>
<proteinExistence type="inferred from homology"/>